<feature type="transmembrane region" description="Helical" evidence="7">
    <location>
        <begin position="27"/>
        <end position="47"/>
    </location>
</feature>
<organism evidence="8 9">
    <name type="scientific">Prorocentrum cordatum</name>
    <dbReference type="NCBI Taxonomy" id="2364126"/>
    <lineage>
        <taxon>Eukaryota</taxon>
        <taxon>Sar</taxon>
        <taxon>Alveolata</taxon>
        <taxon>Dinophyceae</taxon>
        <taxon>Prorocentrales</taxon>
        <taxon>Prorocentraceae</taxon>
        <taxon>Prorocentrum</taxon>
    </lineage>
</organism>
<dbReference type="InterPro" id="IPR003370">
    <property type="entry name" value="Chromate_transpt"/>
</dbReference>
<keyword evidence="3" id="KW-1003">Cell membrane</keyword>
<keyword evidence="9" id="KW-1185">Reference proteome</keyword>
<dbReference type="PANTHER" id="PTHR33567">
    <property type="entry name" value="CHROMATE ION TRANSPORTER (EUROFUNG)"/>
    <property type="match status" value="1"/>
</dbReference>
<evidence type="ECO:0000256" key="6">
    <source>
        <dbReference type="ARBA" id="ARBA00023136"/>
    </source>
</evidence>
<keyword evidence="6 7" id="KW-0472">Membrane</keyword>
<evidence type="ECO:0000256" key="1">
    <source>
        <dbReference type="ARBA" id="ARBA00004651"/>
    </source>
</evidence>
<evidence type="ECO:0000313" key="8">
    <source>
        <dbReference type="EMBL" id="CAK0850854.1"/>
    </source>
</evidence>
<evidence type="ECO:0000256" key="3">
    <source>
        <dbReference type="ARBA" id="ARBA00022475"/>
    </source>
</evidence>
<comment type="subcellular location">
    <subcellularLocation>
        <location evidence="1">Cell membrane</location>
        <topology evidence="1">Multi-pass membrane protein</topology>
    </subcellularLocation>
</comment>
<protein>
    <recommendedName>
        <fullName evidence="10">Solute carrier family 40 protein</fullName>
    </recommendedName>
</protein>
<feature type="transmembrane region" description="Helical" evidence="7">
    <location>
        <begin position="86"/>
        <end position="105"/>
    </location>
</feature>
<dbReference type="Pfam" id="PF02417">
    <property type="entry name" value="Chromate_transp"/>
    <property type="match status" value="1"/>
</dbReference>
<comment type="similarity">
    <text evidence="2">Belongs to the chromate ion transporter (CHR) (TC 2.A.51) family.</text>
</comment>
<reference evidence="8" key="1">
    <citation type="submission" date="2023-10" db="EMBL/GenBank/DDBJ databases">
        <authorList>
            <person name="Chen Y."/>
            <person name="Shah S."/>
            <person name="Dougan E. K."/>
            <person name="Thang M."/>
            <person name="Chan C."/>
        </authorList>
    </citation>
    <scope>NUCLEOTIDE SEQUENCE [LARGE SCALE GENOMIC DNA]</scope>
</reference>
<evidence type="ECO:0000313" key="9">
    <source>
        <dbReference type="Proteomes" id="UP001189429"/>
    </source>
</evidence>
<keyword evidence="5 7" id="KW-1133">Transmembrane helix</keyword>
<evidence type="ECO:0000256" key="5">
    <source>
        <dbReference type="ARBA" id="ARBA00022989"/>
    </source>
</evidence>
<gene>
    <name evidence="8" type="ORF">PCOR1329_LOCUS43148</name>
</gene>
<evidence type="ECO:0008006" key="10">
    <source>
        <dbReference type="Google" id="ProtNLM"/>
    </source>
</evidence>
<dbReference type="PANTHER" id="PTHR33567:SF3">
    <property type="entry name" value="CHROMATE ION TRANSPORTER (EUROFUNG)"/>
    <property type="match status" value="1"/>
</dbReference>
<sequence length="106" mass="10870">MGPGIALIFGAVPVWDQLKQFAVYSKALPGLNAAAVGLLVQTVFVVYGKLDEKSKDTAIGCSGARAIALLSYCAIDMAGINTLKVVLAFGALGFAVAAMPADHMLA</sequence>
<keyword evidence="4 7" id="KW-0812">Transmembrane</keyword>
<evidence type="ECO:0000256" key="4">
    <source>
        <dbReference type="ARBA" id="ARBA00022692"/>
    </source>
</evidence>
<evidence type="ECO:0000256" key="2">
    <source>
        <dbReference type="ARBA" id="ARBA00005262"/>
    </source>
</evidence>
<dbReference type="EMBL" id="CAUYUJ010015183">
    <property type="protein sequence ID" value="CAK0850854.1"/>
    <property type="molecule type" value="Genomic_DNA"/>
</dbReference>
<dbReference type="Proteomes" id="UP001189429">
    <property type="component" value="Unassembled WGS sequence"/>
</dbReference>
<name>A0ABN9TX66_9DINO</name>
<comment type="caution">
    <text evidence="8">The sequence shown here is derived from an EMBL/GenBank/DDBJ whole genome shotgun (WGS) entry which is preliminary data.</text>
</comment>
<evidence type="ECO:0000256" key="7">
    <source>
        <dbReference type="SAM" id="Phobius"/>
    </source>
</evidence>
<accession>A0ABN9TX66</accession>
<proteinExistence type="inferred from homology"/>